<proteinExistence type="predicted"/>
<evidence type="ECO:0000313" key="2">
    <source>
        <dbReference type="Proteomes" id="UP001162640"/>
    </source>
</evidence>
<comment type="caution">
    <text evidence="1">The sequence shown here is derived from an EMBL/GenBank/DDBJ whole genome shotgun (WGS) entry which is preliminary data.</text>
</comment>
<organism evidence="1 2">
    <name type="scientific">Triparma laevis f. inornata</name>
    <dbReference type="NCBI Taxonomy" id="1714386"/>
    <lineage>
        <taxon>Eukaryota</taxon>
        <taxon>Sar</taxon>
        <taxon>Stramenopiles</taxon>
        <taxon>Ochrophyta</taxon>
        <taxon>Bolidophyceae</taxon>
        <taxon>Parmales</taxon>
        <taxon>Triparmaceae</taxon>
        <taxon>Triparma</taxon>
    </lineage>
</organism>
<accession>A0A9W7B8M9</accession>
<reference evidence="2" key="1">
    <citation type="journal article" date="2023" name="Commun. Biol.">
        <title>Genome analysis of Parmales, the sister group of diatoms, reveals the evolutionary specialization of diatoms from phago-mixotrophs to photoautotrophs.</title>
        <authorList>
            <person name="Ban H."/>
            <person name="Sato S."/>
            <person name="Yoshikawa S."/>
            <person name="Yamada K."/>
            <person name="Nakamura Y."/>
            <person name="Ichinomiya M."/>
            <person name="Sato N."/>
            <person name="Blanc-Mathieu R."/>
            <person name="Endo H."/>
            <person name="Kuwata A."/>
            <person name="Ogata H."/>
        </authorList>
    </citation>
    <scope>NUCLEOTIDE SEQUENCE [LARGE SCALE GENOMIC DNA]</scope>
</reference>
<name>A0A9W7B8M9_9STRA</name>
<dbReference type="AlphaFoldDB" id="A0A9W7B8M9"/>
<sequence>MFITATGFEITTFFSSTSSTFSSSALFLFSDFCFFIAGEAAATLGLEGTGNVSMDFETKGASALSVASLAFLLNPKDRRLMIGDR</sequence>
<evidence type="ECO:0000313" key="1">
    <source>
        <dbReference type="EMBL" id="GMH86291.1"/>
    </source>
</evidence>
<gene>
    <name evidence="1" type="ORF">TL16_g10493</name>
</gene>
<dbReference type="Proteomes" id="UP001162640">
    <property type="component" value="Unassembled WGS sequence"/>
</dbReference>
<dbReference type="EMBL" id="BLQM01000373">
    <property type="protein sequence ID" value="GMH86291.1"/>
    <property type="molecule type" value="Genomic_DNA"/>
</dbReference>
<protein>
    <submittedName>
        <fullName evidence="1">Uncharacterized protein</fullName>
    </submittedName>
</protein>